<reference evidence="4 5" key="1">
    <citation type="submission" date="2018-07" db="EMBL/GenBank/DDBJ databases">
        <title>Genome sequencing of oomycete isolates from Chile give support for New Zealand origin for Phytophthora kernoviae and make available the first Nothophytophthora sp. genome.</title>
        <authorList>
            <person name="Studholme D.J."/>
            <person name="Sanfuentes E."/>
            <person name="Panda P."/>
            <person name="Hill R."/>
            <person name="Sambles C."/>
            <person name="Grant M."/>
            <person name="Williams N.M."/>
            <person name="Mcdougal R.L."/>
        </authorList>
    </citation>
    <scope>NUCLEOTIDE SEQUENCE [LARGE SCALE GENOMIC DNA]</scope>
    <source>
        <strain evidence="3">Chile6</strain>
        <strain evidence="2">Chile7</strain>
    </source>
</reference>
<dbReference type="AlphaFoldDB" id="A0A3F2S2Z7"/>
<dbReference type="Proteomes" id="UP000284657">
    <property type="component" value="Unassembled WGS sequence"/>
</dbReference>
<organism evidence="3 4">
    <name type="scientific">Phytophthora kernoviae</name>
    <dbReference type="NCBI Taxonomy" id="325452"/>
    <lineage>
        <taxon>Eukaryota</taxon>
        <taxon>Sar</taxon>
        <taxon>Stramenopiles</taxon>
        <taxon>Oomycota</taxon>
        <taxon>Peronosporomycetes</taxon>
        <taxon>Peronosporales</taxon>
        <taxon>Peronosporaceae</taxon>
        <taxon>Phytophthora</taxon>
    </lineage>
</organism>
<feature type="region of interest" description="Disordered" evidence="1">
    <location>
        <begin position="116"/>
        <end position="137"/>
    </location>
</feature>
<evidence type="ECO:0000256" key="1">
    <source>
        <dbReference type="SAM" id="MobiDB-lite"/>
    </source>
</evidence>
<proteinExistence type="predicted"/>
<comment type="caution">
    <text evidence="3">The sequence shown here is derived from an EMBL/GenBank/DDBJ whole genome shotgun (WGS) entry which is preliminary data.</text>
</comment>
<protein>
    <submittedName>
        <fullName evidence="3">Uncharacterized protein</fullName>
    </submittedName>
</protein>
<evidence type="ECO:0000313" key="2">
    <source>
        <dbReference type="EMBL" id="RLN62644.1"/>
    </source>
</evidence>
<evidence type="ECO:0000313" key="5">
    <source>
        <dbReference type="Proteomes" id="UP000284657"/>
    </source>
</evidence>
<evidence type="ECO:0000313" key="3">
    <source>
        <dbReference type="EMBL" id="RLN69219.1"/>
    </source>
</evidence>
<evidence type="ECO:0000313" key="4">
    <source>
        <dbReference type="Proteomes" id="UP000277300"/>
    </source>
</evidence>
<name>A0A3F2S2Z7_9STRA</name>
<dbReference type="EMBL" id="MBDO02000006">
    <property type="protein sequence ID" value="RLN69219.1"/>
    <property type="molecule type" value="Genomic_DNA"/>
</dbReference>
<dbReference type="EMBL" id="MBAD02000800">
    <property type="protein sequence ID" value="RLN62644.1"/>
    <property type="molecule type" value="Genomic_DNA"/>
</dbReference>
<dbReference type="OrthoDB" id="2942533at2759"/>
<dbReference type="Proteomes" id="UP000277300">
    <property type="component" value="Unassembled WGS sequence"/>
</dbReference>
<accession>A0A3F2S2Z7</accession>
<sequence>MDALEAMKNEGNALFQQKLYEEALAMEDAVTMERLESANPSVGPLIERLQLLIQDEEEDLVPKMRDCTVNGNATSDGAAVANNGGILNEKAEQAWCLLQADEMELQEVHHLTAKRSSITQRKPSEARKAALQPMKGEISQKTEDLWASLRREETTAIAKAYPRARKRKEGQAV</sequence>
<gene>
    <name evidence="2" type="ORF">BBJ29_000996</name>
    <name evidence="3" type="ORF">BBP00_00000457</name>
</gene>